<organism evidence="3 4">
    <name type="scientific">Ambispora leptoticha</name>
    <dbReference type="NCBI Taxonomy" id="144679"/>
    <lineage>
        <taxon>Eukaryota</taxon>
        <taxon>Fungi</taxon>
        <taxon>Fungi incertae sedis</taxon>
        <taxon>Mucoromycota</taxon>
        <taxon>Glomeromycotina</taxon>
        <taxon>Glomeromycetes</taxon>
        <taxon>Archaeosporales</taxon>
        <taxon>Ambisporaceae</taxon>
        <taxon>Ambispora</taxon>
    </lineage>
</organism>
<feature type="compositionally biased region" description="Low complexity" evidence="1">
    <location>
        <begin position="131"/>
        <end position="140"/>
    </location>
</feature>
<keyword evidence="2" id="KW-1133">Transmembrane helix</keyword>
<feature type="region of interest" description="Disordered" evidence="1">
    <location>
        <begin position="131"/>
        <end position="170"/>
    </location>
</feature>
<feature type="non-terminal residue" evidence="3">
    <location>
        <position position="1"/>
    </location>
</feature>
<proteinExistence type="predicted"/>
<dbReference type="Proteomes" id="UP000789508">
    <property type="component" value="Unassembled WGS sequence"/>
</dbReference>
<name>A0A9N9HZJ9_9GLOM</name>
<keyword evidence="2" id="KW-0812">Transmembrane</keyword>
<dbReference type="AlphaFoldDB" id="A0A9N9HZJ9"/>
<evidence type="ECO:0000313" key="3">
    <source>
        <dbReference type="EMBL" id="CAG8714651.1"/>
    </source>
</evidence>
<dbReference type="EMBL" id="CAJVPS010023839">
    <property type="protein sequence ID" value="CAG8714651.1"/>
    <property type="molecule type" value="Genomic_DNA"/>
</dbReference>
<keyword evidence="4" id="KW-1185">Reference proteome</keyword>
<sequence>IFGIIRVPAHFYPLVLLLLMEIFFPRKWFAGHLCGLISGYLYSFGYLSKILPASGFFVNLESKSIIQRISRIRGFVKAEEGSRGGWWLPLWNDDDTLEDAIHPPGEVLNQIPNTTGAAASTTRTSTIPTANITTTTTNTSSPPPPPRSTTSASVFIVPSSNSSSRSTSPVTVATINTTTAINDPPPMINQAKQETAIKVPEEQDLLNTH</sequence>
<evidence type="ECO:0000313" key="4">
    <source>
        <dbReference type="Proteomes" id="UP000789508"/>
    </source>
</evidence>
<feature type="transmembrane region" description="Helical" evidence="2">
    <location>
        <begin position="7"/>
        <end position="24"/>
    </location>
</feature>
<comment type="caution">
    <text evidence="3">The sequence shown here is derived from an EMBL/GenBank/DDBJ whole genome shotgun (WGS) entry which is preliminary data.</text>
</comment>
<reference evidence="3" key="1">
    <citation type="submission" date="2021-06" db="EMBL/GenBank/DDBJ databases">
        <authorList>
            <person name="Kallberg Y."/>
            <person name="Tangrot J."/>
            <person name="Rosling A."/>
        </authorList>
    </citation>
    <scope>NUCLEOTIDE SEQUENCE</scope>
    <source>
        <strain evidence="3">FL130A</strain>
    </source>
</reference>
<evidence type="ECO:0000256" key="1">
    <source>
        <dbReference type="SAM" id="MobiDB-lite"/>
    </source>
</evidence>
<feature type="transmembrane region" description="Helical" evidence="2">
    <location>
        <begin position="30"/>
        <end position="47"/>
    </location>
</feature>
<accession>A0A9N9HZJ9</accession>
<gene>
    <name evidence="3" type="ORF">ALEPTO_LOCUS12025</name>
</gene>
<feature type="compositionally biased region" description="Low complexity" evidence="1">
    <location>
        <begin position="148"/>
        <end position="170"/>
    </location>
</feature>
<protein>
    <submittedName>
        <fullName evidence="3">9763_t:CDS:1</fullName>
    </submittedName>
</protein>
<dbReference type="OrthoDB" id="10257275at2759"/>
<keyword evidence="2" id="KW-0472">Membrane</keyword>
<evidence type="ECO:0000256" key="2">
    <source>
        <dbReference type="SAM" id="Phobius"/>
    </source>
</evidence>